<evidence type="ECO:0000256" key="4">
    <source>
        <dbReference type="ARBA" id="ARBA00011967"/>
    </source>
</evidence>
<dbReference type="InterPro" id="IPR016900">
    <property type="entry name" value="Alg10"/>
</dbReference>
<feature type="transmembrane region" description="Helical" evidence="14">
    <location>
        <begin position="337"/>
        <end position="358"/>
    </location>
</feature>
<comment type="similarity">
    <text evidence="3 14">Belongs to the ALG10 glucosyltransferase family.</text>
</comment>
<gene>
    <name evidence="15" type="primary">Alg10</name>
    <name evidence="15" type="ORF">Anas_01171</name>
</gene>
<feature type="transmembrane region" description="Helical" evidence="14">
    <location>
        <begin position="153"/>
        <end position="174"/>
    </location>
</feature>
<comment type="function">
    <text evidence="12">Dol-P-Glc:Glc(2)Man(9)GlcNAc(2)-PP-Dol alpha-1,2-glucosyltransferase that operates in the biosynthetic pathway of dolichol-linked oligosaccharides, the glycan precursors employed in protein asparagine (N)-glycosylation. The assembly of dolichol-linked oligosaccharides begins on the cytosolic side of the endoplasmic reticulum membrane and finishes in its lumen. The sequential addition of sugars to dolichol pyrophosphate produces dolichol-linked oligosaccharides containing fourteen sugars, including two GlcNAcs, nine mannoses and three glucoses. Once assembled, the oligosaccharide is transferred from the lipid to nascent proteins by oligosaccharyltransferases. In the lumen of the endoplasmic reticulum, adds the third and last glucose residue from dolichyl phosphate glucose (Dol-P-Glc) onto the lipid-linked oligosaccharide intermediate Glc(2)Man(9)GlcNAc(2)-PP-Dol to produce Glc(3)Man(9)GlcNAc(2)-PP-Dol.</text>
</comment>
<keyword evidence="11 14" id="KW-0472">Membrane</keyword>
<proteinExistence type="inferred from homology"/>
<dbReference type="PANTHER" id="PTHR12989:SF10">
    <property type="entry name" value="DOL-P-GLC:GLC(2)MAN(9)GLCNAC(2)-PP-DOL ALPHA-1,2-GLUCOSYLTRANSFERASE-RELATED"/>
    <property type="match status" value="1"/>
</dbReference>
<evidence type="ECO:0000313" key="16">
    <source>
        <dbReference type="Proteomes" id="UP000326759"/>
    </source>
</evidence>
<evidence type="ECO:0000256" key="5">
    <source>
        <dbReference type="ARBA" id="ARBA00018512"/>
    </source>
</evidence>
<keyword evidence="16" id="KW-1185">Reference proteome</keyword>
<feature type="transmembrane region" description="Helical" evidence="14">
    <location>
        <begin position="416"/>
        <end position="437"/>
    </location>
</feature>
<evidence type="ECO:0000256" key="9">
    <source>
        <dbReference type="ARBA" id="ARBA00022824"/>
    </source>
</evidence>
<name>A0A5N5TNN6_9CRUS</name>
<evidence type="ECO:0000256" key="13">
    <source>
        <dbReference type="ARBA" id="ARBA00048064"/>
    </source>
</evidence>
<keyword evidence="8 14" id="KW-0812">Transmembrane</keyword>
<dbReference type="EMBL" id="SEYY01000215">
    <property type="protein sequence ID" value="KAB7507787.1"/>
    <property type="molecule type" value="Genomic_DNA"/>
</dbReference>
<evidence type="ECO:0000256" key="6">
    <source>
        <dbReference type="ARBA" id="ARBA00022676"/>
    </source>
</evidence>
<evidence type="ECO:0000256" key="3">
    <source>
        <dbReference type="ARBA" id="ARBA00010600"/>
    </source>
</evidence>
<feature type="transmembrane region" description="Helical" evidence="14">
    <location>
        <begin position="247"/>
        <end position="271"/>
    </location>
</feature>
<feature type="transmembrane region" description="Helical" evidence="14">
    <location>
        <begin position="215"/>
        <end position="241"/>
    </location>
</feature>
<dbReference type="OrthoDB" id="4769at2759"/>
<feature type="transmembrane region" description="Helical" evidence="14">
    <location>
        <begin position="186"/>
        <end position="208"/>
    </location>
</feature>
<feature type="transmembrane region" description="Helical" evidence="14">
    <location>
        <begin position="481"/>
        <end position="505"/>
    </location>
</feature>
<comment type="subcellular location">
    <subcellularLocation>
        <location evidence="1">Endoplasmic reticulum membrane</location>
        <topology evidence="1">Multi-pass membrane protein</topology>
    </subcellularLocation>
</comment>
<dbReference type="PIRSF" id="PIRSF028810">
    <property type="entry name" value="Alpha1_2_glucosyltferase_Alg10"/>
    <property type="match status" value="1"/>
</dbReference>
<feature type="transmembrane region" description="Helical" evidence="14">
    <location>
        <begin position="442"/>
        <end position="461"/>
    </location>
</feature>
<keyword evidence="9" id="KW-0256">Endoplasmic reticulum</keyword>
<comment type="caution">
    <text evidence="15">The sequence shown here is derived from an EMBL/GenBank/DDBJ whole genome shotgun (WGS) entry which is preliminary data.</text>
</comment>
<comment type="pathway">
    <text evidence="2">Protein modification; protein glycosylation.</text>
</comment>
<dbReference type="Pfam" id="PF04922">
    <property type="entry name" value="DIE2_ALG10"/>
    <property type="match status" value="1"/>
</dbReference>
<evidence type="ECO:0000256" key="10">
    <source>
        <dbReference type="ARBA" id="ARBA00022989"/>
    </source>
</evidence>
<keyword evidence="6 14" id="KW-0328">Glycosyltransferase</keyword>
<dbReference type="Proteomes" id="UP000326759">
    <property type="component" value="Unassembled WGS sequence"/>
</dbReference>
<feature type="transmembrane region" description="Helical" evidence="14">
    <location>
        <begin position="71"/>
        <end position="94"/>
    </location>
</feature>
<sequence>MIIPNKYYDLRNCLTGFGGHNISFNIFFNTYIDWQPLALKYVKICDYFNTFVTLNVEMGMTLNGVRPIPKFIFPLVLGAFTAVTYVGFVAVYTVQPQPFIDEIFHIPQAQKYCQGNFIDWDPKITTLPGLYLFSIGLLGPVSWITGRSFCDVICLRLTNLVGVAFTLSTIHKLLNYLHGERVDGWKLILASFNLGIFPVFYWFSFLYYTDVLSTLLVLIMMLLHIHKAPNFAAVMGIVAVFMRQTNIVWVGFLAGLLAVDAFGFHTLRAPIQTYVDVKKLLKRLRKLSTKPLQFSECLANIIADCCIYALVILSFCVFVILNGGIVVGDRDAHKPTLHLMQICYFCLFFLLFSPFYALEKLKPFISLCKKYPHILLGLCLVCALVVQSNTIVHPFLLADNRHYTFYVWNKFYGKWIAFRYLVIPLYIFGAYVIMSFIRHNSFAFKALYIAASIACLVPQRLLEPRYFILPFLVARLQMMSFSWKILTLEACYYVIINAITMYIFLMKTFKWEDIEEPQRIIW</sequence>
<dbReference type="GO" id="GO:0005789">
    <property type="term" value="C:endoplasmic reticulum membrane"/>
    <property type="evidence" value="ECO:0007669"/>
    <property type="project" value="UniProtKB-SubCell"/>
</dbReference>
<dbReference type="PANTHER" id="PTHR12989">
    <property type="entry name" value="ALPHA-1,2-GLUCOSYLTRANSFERASE ALG10"/>
    <property type="match status" value="1"/>
</dbReference>
<keyword evidence="10 14" id="KW-1133">Transmembrane helix</keyword>
<evidence type="ECO:0000256" key="1">
    <source>
        <dbReference type="ARBA" id="ARBA00004477"/>
    </source>
</evidence>
<feature type="transmembrane region" description="Helical" evidence="14">
    <location>
        <begin position="292"/>
        <end position="325"/>
    </location>
</feature>
<evidence type="ECO:0000256" key="8">
    <source>
        <dbReference type="ARBA" id="ARBA00022692"/>
    </source>
</evidence>
<evidence type="ECO:0000256" key="2">
    <source>
        <dbReference type="ARBA" id="ARBA00004922"/>
    </source>
</evidence>
<evidence type="ECO:0000313" key="15">
    <source>
        <dbReference type="EMBL" id="KAB7507787.1"/>
    </source>
</evidence>
<accession>A0A5N5TNN6</accession>
<dbReference type="AlphaFoldDB" id="A0A5N5TNN6"/>
<evidence type="ECO:0000256" key="11">
    <source>
        <dbReference type="ARBA" id="ARBA00023136"/>
    </source>
</evidence>
<evidence type="ECO:0000256" key="14">
    <source>
        <dbReference type="PIRNR" id="PIRNR028810"/>
    </source>
</evidence>
<keyword evidence="7 15" id="KW-0808">Transferase</keyword>
<dbReference type="GO" id="GO:0106073">
    <property type="term" value="F:dolichyl pyrophosphate Glc2Man9GlcNAc2 alpha-1,2-glucosyltransferase activity"/>
    <property type="evidence" value="ECO:0007669"/>
    <property type="project" value="UniProtKB-EC"/>
</dbReference>
<organism evidence="15 16">
    <name type="scientific">Armadillidium nasatum</name>
    <dbReference type="NCBI Taxonomy" id="96803"/>
    <lineage>
        <taxon>Eukaryota</taxon>
        <taxon>Metazoa</taxon>
        <taxon>Ecdysozoa</taxon>
        <taxon>Arthropoda</taxon>
        <taxon>Crustacea</taxon>
        <taxon>Multicrustacea</taxon>
        <taxon>Malacostraca</taxon>
        <taxon>Eumalacostraca</taxon>
        <taxon>Peracarida</taxon>
        <taxon>Isopoda</taxon>
        <taxon>Oniscidea</taxon>
        <taxon>Crinocheta</taxon>
        <taxon>Armadillidiidae</taxon>
        <taxon>Armadillidium</taxon>
    </lineage>
</organism>
<evidence type="ECO:0000256" key="7">
    <source>
        <dbReference type="ARBA" id="ARBA00022679"/>
    </source>
</evidence>
<reference evidence="15 16" key="1">
    <citation type="journal article" date="2019" name="PLoS Biol.">
        <title>Sex chromosomes control vertical transmission of feminizing Wolbachia symbionts in an isopod.</title>
        <authorList>
            <person name="Becking T."/>
            <person name="Chebbi M.A."/>
            <person name="Giraud I."/>
            <person name="Moumen B."/>
            <person name="Laverre T."/>
            <person name="Caubet Y."/>
            <person name="Peccoud J."/>
            <person name="Gilbert C."/>
            <person name="Cordaux R."/>
        </authorList>
    </citation>
    <scope>NUCLEOTIDE SEQUENCE [LARGE SCALE GENOMIC DNA]</scope>
    <source>
        <strain evidence="15">ANa2</strain>
        <tissue evidence="15">Whole body excluding digestive tract and cuticle</tissue>
    </source>
</reference>
<comment type="catalytic activity">
    <reaction evidence="13">
        <text>an alpha-D-Glc-(1-&gt;3)-alpha-D-Glc-(1-&gt;3)-alpha-D-Man-(1-&gt;2)-alpha-D-Man-(1-&gt;2)-alpha-D-Man-(1-&gt;3)-[alpha-D-Man-(1-&gt;2)-alpha-D-Man-(1-&gt;3)-[alpha-D-Man-(1-&gt;2)-alpha-D-Man-(1-&gt;6)]-alpha-D-Man-(1-&gt;6)]-beta-D-Man-(1-&gt;4)-beta-D-GlcNAc-(1-&gt;4)-alpha-D-GlcNAc-diphospho-di-trans,poly-cis-dolichol + a di-trans,poly-cis-dolichyl beta-D-glucosyl phosphate = a alpha-D-Glc-(1-&gt;2)-alpha-D-Glc-(1-&gt;3)-alpha-D-Glc-(1-&gt;3)-alpha-D-Man-(1-&gt;2)-alpha-D-Man-(1-&gt;2)-alpha-D-Man-(1-&gt;3)-[alpha-D-Man-(1-&gt;2)-alpha-D-Man-(1-&gt;3)-[alpha-D-Man-(1-&gt;2)-alpha-D-Man-(1-&gt;6)]-alpha-D-Man-(1-&gt;6)]-beta-D-Man-(1-&gt;4)-beta-D-GlcNAc-(1-&gt;4)-alpha-D-GlcNAc-diphospho-di-trans,poly-cis-dolichol + a di-trans,poly-cis-dolichyl phosphate + H(+)</text>
        <dbReference type="Rhea" id="RHEA:29543"/>
        <dbReference type="Rhea" id="RHEA-COMP:19498"/>
        <dbReference type="Rhea" id="RHEA-COMP:19502"/>
        <dbReference type="Rhea" id="RHEA-COMP:19512"/>
        <dbReference type="Rhea" id="RHEA-COMP:19522"/>
        <dbReference type="ChEBI" id="CHEBI:15378"/>
        <dbReference type="ChEBI" id="CHEBI:57525"/>
        <dbReference type="ChEBI" id="CHEBI:57683"/>
        <dbReference type="ChEBI" id="CHEBI:132522"/>
        <dbReference type="ChEBI" id="CHEBI:132523"/>
        <dbReference type="EC" id="2.4.1.256"/>
    </reaction>
    <physiologicalReaction direction="left-to-right" evidence="13">
        <dbReference type="Rhea" id="RHEA:29544"/>
    </physiologicalReaction>
</comment>
<dbReference type="GO" id="GO:0006488">
    <property type="term" value="P:dolichol-linked oligosaccharide biosynthetic process"/>
    <property type="evidence" value="ECO:0007669"/>
    <property type="project" value="InterPro"/>
</dbReference>
<feature type="transmembrane region" description="Helical" evidence="14">
    <location>
        <begin position="129"/>
        <end position="146"/>
    </location>
</feature>
<evidence type="ECO:0000256" key="12">
    <source>
        <dbReference type="ARBA" id="ARBA00044727"/>
    </source>
</evidence>
<protein>
    <recommendedName>
        <fullName evidence="5 14">Dol-P-Glc:Glc(2)Man(9)GlcNAc(2)-PP-Dol alpha-1,2-glucosyltransferase</fullName>
        <ecNumber evidence="4 14">2.4.1.256</ecNumber>
    </recommendedName>
</protein>
<dbReference type="EC" id="2.4.1.256" evidence="4 14"/>
<feature type="transmembrane region" description="Helical" evidence="14">
    <location>
        <begin position="374"/>
        <end position="396"/>
    </location>
</feature>